<protein>
    <recommendedName>
        <fullName evidence="11">PF01935 domain protein</fullName>
    </recommendedName>
</protein>
<dbReference type="Gene3D" id="3.40.50.300">
    <property type="entry name" value="P-loop containing nucleotide triphosphate hydrolases"/>
    <property type="match status" value="2"/>
</dbReference>
<name>A0A0E3B600_LEPBO</name>
<dbReference type="CDD" id="cd01127">
    <property type="entry name" value="TrwB_TraG_TraD_VirD4"/>
    <property type="match status" value="1"/>
</dbReference>
<feature type="domain" description="Helicase HerA-like C-terminal" evidence="8">
    <location>
        <begin position="449"/>
        <end position="512"/>
    </location>
</feature>
<evidence type="ECO:0000256" key="2">
    <source>
        <dbReference type="ARBA" id="ARBA00022801"/>
    </source>
</evidence>
<keyword evidence="2" id="KW-0378">Hydrolase</keyword>
<evidence type="ECO:0000256" key="3">
    <source>
        <dbReference type="ARBA" id="ARBA00022806"/>
    </source>
</evidence>
<dbReference type="InterPro" id="IPR027417">
    <property type="entry name" value="P-loop_NTPase"/>
</dbReference>
<dbReference type="PATRIC" id="fig|280505.15.peg.3154"/>
<gene>
    <name evidence="9" type="ORF">LBBP_03233</name>
</gene>
<evidence type="ECO:0000313" key="10">
    <source>
        <dbReference type="Proteomes" id="UP000058857"/>
    </source>
</evidence>
<accession>A0A0E3B600</accession>
<evidence type="ECO:0000256" key="1">
    <source>
        <dbReference type="ARBA" id="ARBA00022741"/>
    </source>
</evidence>
<keyword evidence="6" id="KW-0413">Isomerase</keyword>
<feature type="domain" description="Helicase HerA central" evidence="7">
    <location>
        <begin position="133"/>
        <end position="435"/>
    </location>
</feature>
<dbReference type="EMBL" id="CP012029">
    <property type="protein sequence ID" value="ALO27433.1"/>
    <property type="molecule type" value="Genomic_DNA"/>
</dbReference>
<dbReference type="RefSeq" id="WP_002743824.1">
    <property type="nucleotide sequence ID" value="NZ_CP012029.1"/>
</dbReference>
<dbReference type="PANTHER" id="PTHR42957:SF1">
    <property type="entry name" value="HELICASE MJ1565-RELATED"/>
    <property type="match status" value="1"/>
</dbReference>
<keyword evidence="5" id="KW-0238">DNA-binding</keyword>
<evidence type="ECO:0008006" key="11">
    <source>
        <dbReference type="Google" id="ProtNLM"/>
    </source>
</evidence>
<sequence>MKNRETFLGNVQDVNGTTVSVLLTEESLTDFIYIDGQGYRIGQIGSFVRIPIGFFDLFGIVSQVGASSVPESNKETDSYANRWMTIQLIGESQRNGTFQRGISQYPTLGDEIHLVSEKELHRIYGQPDKPYFVKLGHIANAESIPALVDINKLVTRHSAIVGTTGSGKSTTVASIINALSNQELYPSARILILDLHGEYGNALFDRANIFKINASSKAKFKENELQIPFWALNFDELCEVCFGEFGDEKARNIILEKIQSEKVKSLEKNPKKGVTQDSLSVDSPIPFNIHNLWHQLYIETFGTYYKGPAGRPIDNLAYELDSQGREQKGNPIQGIAPIFKNVKNDSEDKEKIHYLPNALNFGKQLLLLGSKLRIPRYDFIFKPKDLLPDKDGKVEKDLDSLLKSWIGSEKPVTILDLSGVPSDILYTTIGILLRFLYEALFWSRDLSQGGRHRPLLFVMEEAHIYLNENSKGMASKVVQRIVKEGRKYGIGAMIVSQRPSEVNATILSQCGTFFVMRLANSQDRGQITGTISDNLEGLTNMLPILRTGEAIILGEAVKLPMRTQIEPPPQSRRPDSQDPIVYDEVLESDSQVPGGWGIKMEKDPRFEEIVEVWRSQNHRISRIKEDN</sequence>
<dbReference type="GO" id="GO:0003677">
    <property type="term" value="F:DNA binding"/>
    <property type="evidence" value="ECO:0007669"/>
    <property type="project" value="UniProtKB-KW"/>
</dbReference>
<dbReference type="AlphaFoldDB" id="A0A0E3B600"/>
<reference evidence="9 10" key="1">
    <citation type="journal article" date="2015" name="PLoS Negl. Trop. Dis.">
        <title>Distribution of Plasmids in Distinct Leptospira Pathogenic Species.</title>
        <authorList>
            <person name="Wang Y."/>
            <person name="Zhuang X."/>
            <person name="Zhong Y."/>
            <person name="Zhang C."/>
            <person name="Zhang Y."/>
            <person name="Zeng L."/>
            <person name="Zhu Y."/>
            <person name="He P."/>
            <person name="Dong K."/>
            <person name="Pal U."/>
            <person name="Guo X."/>
            <person name="Qin J."/>
        </authorList>
    </citation>
    <scope>NUCLEOTIDE SEQUENCE [LARGE SCALE GENOMIC DNA]</scope>
    <source>
        <strain evidence="9 10">56604</strain>
    </source>
</reference>
<dbReference type="GO" id="GO:0004386">
    <property type="term" value="F:helicase activity"/>
    <property type="evidence" value="ECO:0007669"/>
    <property type="project" value="UniProtKB-KW"/>
</dbReference>
<proteinExistence type="predicted"/>
<dbReference type="InterPro" id="IPR033186">
    <property type="entry name" value="HerA_C"/>
</dbReference>
<organism evidence="9">
    <name type="scientific">Leptospira borgpetersenii serovar Ballum</name>
    <dbReference type="NCBI Taxonomy" id="280505"/>
    <lineage>
        <taxon>Bacteria</taxon>
        <taxon>Pseudomonadati</taxon>
        <taxon>Spirochaetota</taxon>
        <taxon>Spirochaetia</taxon>
        <taxon>Leptospirales</taxon>
        <taxon>Leptospiraceae</taxon>
        <taxon>Leptospira</taxon>
    </lineage>
</organism>
<evidence type="ECO:0000256" key="4">
    <source>
        <dbReference type="ARBA" id="ARBA00022840"/>
    </source>
</evidence>
<dbReference type="Pfam" id="PF01935">
    <property type="entry name" value="DUF87"/>
    <property type="match status" value="1"/>
</dbReference>
<dbReference type="Pfam" id="PF05872">
    <property type="entry name" value="HerA_C"/>
    <property type="match status" value="1"/>
</dbReference>
<dbReference type="Proteomes" id="UP000058857">
    <property type="component" value="Chromosome 1"/>
</dbReference>
<keyword evidence="1" id="KW-0547">Nucleotide-binding</keyword>
<dbReference type="SUPFAM" id="SSF52540">
    <property type="entry name" value="P-loop containing nucleoside triphosphate hydrolases"/>
    <property type="match status" value="1"/>
</dbReference>
<keyword evidence="4" id="KW-0067">ATP-binding</keyword>
<dbReference type="PANTHER" id="PTHR42957">
    <property type="entry name" value="HELICASE MJ1565-RELATED"/>
    <property type="match status" value="1"/>
</dbReference>
<evidence type="ECO:0000259" key="8">
    <source>
        <dbReference type="Pfam" id="PF05872"/>
    </source>
</evidence>
<dbReference type="InterPro" id="IPR002789">
    <property type="entry name" value="HerA_central"/>
</dbReference>
<dbReference type="InterPro" id="IPR008571">
    <property type="entry name" value="HerA-like"/>
</dbReference>
<keyword evidence="3" id="KW-0347">Helicase</keyword>
<evidence type="ECO:0000256" key="5">
    <source>
        <dbReference type="ARBA" id="ARBA00023125"/>
    </source>
</evidence>
<evidence type="ECO:0000259" key="7">
    <source>
        <dbReference type="Pfam" id="PF01935"/>
    </source>
</evidence>
<evidence type="ECO:0000313" key="9">
    <source>
        <dbReference type="EMBL" id="ALO27433.1"/>
    </source>
</evidence>
<evidence type="ECO:0000256" key="6">
    <source>
        <dbReference type="ARBA" id="ARBA00023235"/>
    </source>
</evidence>
<dbReference type="GO" id="GO:0016787">
    <property type="term" value="F:hydrolase activity"/>
    <property type="evidence" value="ECO:0007669"/>
    <property type="project" value="UniProtKB-KW"/>
</dbReference>
<dbReference type="GO" id="GO:0005524">
    <property type="term" value="F:ATP binding"/>
    <property type="evidence" value="ECO:0007669"/>
    <property type="project" value="UniProtKB-KW"/>
</dbReference>